<dbReference type="Proteomes" id="UP001632038">
    <property type="component" value="Unassembled WGS sequence"/>
</dbReference>
<dbReference type="EMBL" id="JAVIJP010000027">
    <property type="protein sequence ID" value="KAL3635313.1"/>
    <property type="molecule type" value="Genomic_DNA"/>
</dbReference>
<sequence>MSDVCTYQGRELSRFSTLNKRRNVMVEKDSQKPKVAFTSASDSDPEKEEPNLSSDNTMPSAHDLKSTDAGPNRSEFCGNDTIFSDKTNIVDKNSFNYQLGEINQTGNALDFLGNSENKDSNDFLYYGWPEIGNFDDIDGMFRSCNSTFDLGFSKDAESGWLSSTDDLGKSEEVDIKFPCPELDVVKKVSENHEFPKDSINNDSWTSENSNSCISFASEHGTADRKDGFVPQEQGLGFSDQQRVLTNKHSRTGDAAVINKHRKQIKLQSHSEGKSKEHYSGNRSCNRISDLSNEVMPLASGLTSQHVLPSFHMRQNQLAQCPDSYNYLQNHISFVKPSSDKSETTALTSISTKDSSYNASGQLQYMEICGDPPFEITAQPVCEQRETLHSCEGKYEKYQDSGGDSLATRAELGSSNVQESSLSNSGFSDLSQEAASFRQLQLVTEQLDSRMKLCIRDSLYRLARSAEQRHNHANLNVGSGSETDAVSGTTMNEGTNKCASFMDMETDTNPVDRSIAHLLFYQPSNSPSVPFHYSFPFKSPSVVYGSAASPPVMAEKLVSEEFEAAKVEIADCVC</sequence>
<proteinExistence type="predicted"/>
<feature type="compositionally biased region" description="Basic and acidic residues" evidence="1">
    <location>
        <begin position="268"/>
        <end position="279"/>
    </location>
</feature>
<feature type="region of interest" description="Disordered" evidence="1">
    <location>
        <begin position="23"/>
        <end position="73"/>
    </location>
</feature>
<evidence type="ECO:0000313" key="3">
    <source>
        <dbReference type="Proteomes" id="UP001632038"/>
    </source>
</evidence>
<keyword evidence="3" id="KW-1185">Reference proteome</keyword>
<dbReference type="AlphaFoldDB" id="A0ABD3D011"/>
<dbReference type="InterPro" id="IPR039928">
    <property type="entry name" value="LNK"/>
</dbReference>
<dbReference type="PANTHER" id="PTHR33334">
    <property type="entry name" value="PROTEIN LNK1"/>
    <property type="match status" value="1"/>
</dbReference>
<reference evidence="3" key="1">
    <citation type="journal article" date="2024" name="IScience">
        <title>Strigolactones Initiate the Formation of Haustorium-like Structures in Castilleja.</title>
        <authorList>
            <person name="Buerger M."/>
            <person name="Peterson D."/>
            <person name="Chory J."/>
        </authorList>
    </citation>
    <scope>NUCLEOTIDE SEQUENCE [LARGE SCALE GENOMIC DNA]</scope>
</reference>
<gene>
    <name evidence="2" type="ORF">CASFOL_019860</name>
</gene>
<organism evidence="2 3">
    <name type="scientific">Castilleja foliolosa</name>
    <dbReference type="NCBI Taxonomy" id="1961234"/>
    <lineage>
        <taxon>Eukaryota</taxon>
        <taxon>Viridiplantae</taxon>
        <taxon>Streptophyta</taxon>
        <taxon>Embryophyta</taxon>
        <taxon>Tracheophyta</taxon>
        <taxon>Spermatophyta</taxon>
        <taxon>Magnoliopsida</taxon>
        <taxon>eudicotyledons</taxon>
        <taxon>Gunneridae</taxon>
        <taxon>Pentapetalae</taxon>
        <taxon>asterids</taxon>
        <taxon>lamiids</taxon>
        <taxon>Lamiales</taxon>
        <taxon>Orobanchaceae</taxon>
        <taxon>Pedicularideae</taxon>
        <taxon>Castillejinae</taxon>
        <taxon>Castilleja</taxon>
    </lineage>
</organism>
<dbReference type="PANTHER" id="PTHR33334:SF8">
    <property type="entry name" value="PROTEIN LNK1"/>
    <property type="match status" value="1"/>
</dbReference>
<feature type="region of interest" description="Disordered" evidence="1">
    <location>
        <begin position="263"/>
        <end position="284"/>
    </location>
</feature>
<name>A0ABD3D011_9LAMI</name>
<evidence type="ECO:0000256" key="1">
    <source>
        <dbReference type="SAM" id="MobiDB-lite"/>
    </source>
</evidence>
<accession>A0ABD3D011</accession>
<comment type="caution">
    <text evidence="2">The sequence shown here is derived from an EMBL/GenBank/DDBJ whole genome shotgun (WGS) entry which is preliminary data.</text>
</comment>
<evidence type="ECO:0008006" key="4">
    <source>
        <dbReference type="Google" id="ProtNLM"/>
    </source>
</evidence>
<protein>
    <recommendedName>
        <fullName evidence="4">Protein LNK1</fullName>
    </recommendedName>
</protein>
<evidence type="ECO:0000313" key="2">
    <source>
        <dbReference type="EMBL" id="KAL3635313.1"/>
    </source>
</evidence>